<dbReference type="GeneID" id="54552506"/>
<evidence type="ECO:0000313" key="4">
    <source>
        <dbReference type="Proteomes" id="UP000800097"/>
    </source>
</evidence>
<feature type="chain" id="PRO_5025678265" description="Secreted protein" evidence="2">
    <location>
        <begin position="25"/>
        <end position="69"/>
    </location>
</feature>
<reference evidence="3" key="1">
    <citation type="journal article" date="2020" name="Stud. Mycol.">
        <title>101 Dothideomycetes genomes: a test case for predicting lifestyles and emergence of pathogens.</title>
        <authorList>
            <person name="Haridas S."/>
            <person name="Albert R."/>
            <person name="Binder M."/>
            <person name="Bloem J."/>
            <person name="Labutti K."/>
            <person name="Salamov A."/>
            <person name="Andreopoulos B."/>
            <person name="Baker S."/>
            <person name="Barry K."/>
            <person name="Bills G."/>
            <person name="Bluhm B."/>
            <person name="Cannon C."/>
            <person name="Castanera R."/>
            <person name="Culley D."/>
            <person name="Daum C."/>
            <person name="Ezra D."/>
            <person name="Gonzalez J."/>
            <person name="Henrissat B."/>
            <person name="Kuo A."/>
            <person name="Liang C."/>
            <person name="Lipzen A."/>
            <person name="Lutzoni F."/>
            <person name="Magnuson J."/>
            <person name="Mondo S."/>
            <person name="Nolan M."/>
            <person name="Ohm R."/>
            <person name="Pangilinan J."/>
            <person name="Park H.-J."/>
            <person name="Ramirez L."/>
            <person name="Alfaro M."/>
            <person name="Sun H."/>
            <person name="Tritt A."/>
            <person name="Yoshinaga Y."/>
            <person name="Zwiers L.-H."/>
            <person name="Turgeon B."/>
            <person name="Goodwin S."/>
            <person name="Spatafora J."/>
            <person name="Crous P."/>
            <person name="Grigoriev I."/>
        </authorList>
    </citation>
    <scope>NUCLEOTIDE SEQUENCE</scope>
    <source>
        <strain evidence="3">CBS 379.55</strain>
    </source>
</reference>
<accession>A0A6A6J7B2</accession>
<dbReference type="EMBL" id="ML986530">
    <property type="protein sequence ID" value="KAF2271898.1"/>
    <property type="molecule type" value="Genomic_DNA"/>
</dbReference>
<dbReference type="Proteomes" id="UP000800097">
    <property type="component" value="Unassembled WGS sequence"/>
</dbReference>
<keyword evidence="2" id="KW-0732">Signal</keyword>
<dbReference type="AlphaFoldDB" id="A0A6A6J7B2"/>
<name>A0A6A6J7B2_WESOR</name>
<dbReference type="RefSeq" id="XP_033649437.1">
    <property type="nucleotide sequence ID" value="XM_033799331.1"/>
</dbReference>
<feature type="signal peptide" evidence="2">
    <location>
        <begin position="1"/>
        <end position="24"/>
    </location>
</feature>
<evidence type="ECO:0000313" key="3">
    <source>
        <dbReference type="EMBL" id="KAF2271898.1"/>
    </source>
</evidence>
<keyword evidence="4" id="KW-1185">Reference proteome</keyword>
<feature type="compositionally biased region" description="Polar residues" evidence="1">
    <location>
        <begin position="57"/>
        <end position="69"/>
    </location>
</feature>
<organism evidence="3 4">
    <name type="scientific">Westerdykella ornata</name>
    <dbReference type="NCBI Taxonomy" id="318751"/>
    <lineage>
        <taxon>Eukaryota</taxon>
        <taxon>Fungi</taxon>
        <taxon>Dikarya</taxon>
        <taxon>Ascomycota</taxon>
        <taxon>Pezizomycotina</taxon>
        <taxon>Dothideomycetes</taxon>
        <taxon>Pleosporomycetidae</taxon>
        <taxon>Pleosporales</taxon>
        <taxon>Sporormiaceae</taxon>
        <taxon>Westerdykella</taxon>
    </lineage>
</organism>
<feature type="region of interest" description="Disordered" evidence="1">
    <location>
        <begin position="35"/>
        <end position="69"/>
    </location>
</feature>
<proteinExistence type="predicted"/>
<sequence length="69" mass="7952">MAITARQLLLSFLLICMCLRCANWQLKDCRQRGRAAHSRGGDSAAPHHIAKPHSPLPWQNLTTYTRRRR</sequence>
<evidence type="ECO:0008006" key="5">
    <source>
        <dbReference type="Google" id="ProtNLM"/>
    </source>
</evidence>
<gene>
    <name evidence="3" type="ORF">EI97DRAFT_437384</name>
</gene>
<evidence type="ECO:0000256" key="1">
    <source>
        <dbReference type="SAM" id="MobiDB-lite"/>
    </source>
</evidence>
<protein>
    <recommendedName>
        <fullName evidence="5">Secreted protein</fullName>
    </recommendedName>
</protein>
<evidence type="ECO:0000256" key="2">
    <source>
        <dbReference type="SAM" id="SignalP"/>
    </source>
</evidence>